<feature type="binding site" evidence="3">
    <location>
        <begin position="28"/>
        <end position="31"/>
    </location>
    <ligand>
        <name>substrate</name>
    </ligand>
</feature>
<evidence type="ECO:0000256" key="2">
    <source>
        <dbReference type="ARBA" id="ARBA00023235"/>
    </source>
</evidence>
<comment type="pathway">
    <text evidence="3">Carbohydrate degradation; pentose phosphate pathway; D-ribose 5-phosphate from D-ribulose 5-phosphate (non-oxidative stage): step 1/1.</text>
</comment>
<dbReference type="GO" id="GO:0004751">
    <property type="term" value="F:ribose-5-phosphate isomerase activity"/>
    <property type="evidence" value="ECO:0007669"/>
    <property type="project" value="UniProtKB-UniRule"/>
</dbReference>
<accession>A0A418Y0C2</accession>
<comment type="similarity">
    <text evidence="3">Belongs to the ribose 5-phosphate isomerase family.</text>
</comment>
<protein>
    <recommendedName>
        <fullName evidence="3">Ribose-5-phosphate isomerase A</fullName>
        <ecNumber evidence="3">5.3.1.6</ecNumber>
    </recommendedName>
    <alternativeName>
        <fullName evidence="3">Phosphoriboisomerase A</fullName>
        <shortName evidence="3">PRI</shortName>
    </alternativeName>
</protein>
<dbReference type="InterPro" id="IPR004788">
    <property type="entry name" value="Ribose5P_isomerase_type_A"/>
</dbReference>
<dbReference type="EC" id="5.3.1.6" evidence="3"/>
<dbReference type="GO" id="GO:0009052">
    <property type="term" value="P:pentose-phosphate shunt, non-oxidative branch"/>
    <property type="evidence" value="ECO:0007669"/>
    <property type="project" value="UniProtKB-UniRule"/>
</dbReference>
<dbReference type="OrthoDB" id="5870696at2"/>
<dbReference type="InterPro" id="IPR020672">
    <property type="entry name" value="Ribose5P_isomerase_typA_subgr"/>
</dbReference>
<dbReference type="GO" id="GO:0006014">
    <property type="term" value="P:D-ribose metabolic process"/>
    <property type="evidence" value="ECO:0007669"/>
    <property type="project" value="TreeGrafter"/>
</dbReference>
<dbReference type="InterPro" id="IPR037171">
    <property type="entry name" value="NagB/RpiA_transferase-like"/>
</dbReference>
<comment type="catalytic activity">
    <reaction evidence="1 3">
        <text>aldehydo-D-ribose 5-phosphate = D-ribulose 5-phosphate</text>
        <dbReference type="Rhea" id="RHEA:14657"/>
        <dbReference type="ChEBI" id="CHEBI:58121"/>
        <dbReference type="ChEBI" id="CHEBI:58273"/>
        <dbReference type="EC" id="5.3.1.6"/>
    </reaction>
</comment>
<dbReference type="FunFam" id="3.30.70.260:FF:000004">
    <property type="entry name" value="Ribose-5-phosphate isomerase A"/>
    <property type="match status" value="1"/>
</dbReference>
<organism evidence="4 5">
    <name type="scientific">Alcanivorax profundi</name>
    <dbReference type="NCBI Taxonomy" id="2338368"/>
    <lineage>
        <taxon>Bacteria</taxon>
        <taxon>Pseudomonadati</taxon>
        <taxon>Pseudomonadota</taxon>
        <taxon>Gammaproteobacteria</taxon>
        <taxon>Oceanospirillales</taxon>
        <taxon>Alcanivoracaceae</taxon>
        <taxon>Alcanivorax</taxon>
    </lineage>
</organism>
<feature type="active site" description="Proton acceptor" evidence="3">
    <location>
        <position position="103"/>
    </location>
</feature>
<reference evidence="4 5" key="1">
    <citation type="submission" date="2018-09" db="EMBL/GenBank/DDBJ databases">
        <title>Alcanivorax profundi sp. nov., isolated from 1000 m-depth seawater of the Mariana Trench.</title>
        <authorList>
            <person name="Liu J."/>
        </authorList>
    </citation>
    <scope>NUCLEOTIDE SEQUENCE [LARGE SCALE GENOMIC DNA]</scope>
    <source>
        <strain evidence="4 5">MTEO17</strain>
    </source>
</reference>
<dbReference type="PANTHER" id="PTHR11934:SF0">
    <property type="entry name" value="RIBOSE-5-PHOSPHATE ISOMERASE"/>
    <property type="match status" value="1"/>
</dbReference>
<dbReference type="Gene3D" id="3.40.50.1360">
    <property type="match status" value="1"/>
</dbReference>
<dbReference type="EMBL" id="QYYA01000002">
    <property type="protein sequence ID" value="RJG18738.1"/>
    <property type="molecule type" value="Genomic_DNA"/>
</dbReference>
<dbReference type="HAMAP" id="MF_00170">
    <property type="entry name" value="Rib_5P_isom_A"/>
    <property type="match status" value="1"/>
</dbReference>
<dbReference type="Proteomes" id="UP000283734">
    <property type="component" value="Unassembled WGS sequence"/>
</dbReference>
<evidence type="ECO:0000313" key="5">
    <source>
        <dbReference type="Proteomes" id="UP000283734"/>
    </source>
</evidence>
<dbReference type="FunFam" id="3.40.50.1360:FF:000001">
    <property type="entry name" value="Ribose-5-phosphate isomerase A"/>
    <property type="match status" value="1"/>
</dbReference>
<sequence>MDQDTLKKQVAEAALRFVPEGEFIGVGTGSTANFFIDGLATMKDRIKGAVASSDATAARLQAHGIDVVSLNDVDRLPVYVDGADEVNRHREMIKGGGGALTREKIVAAVADQFICIVDGSKQVKRLGKFPLPVEVIPMARSHVARKLVALGGQPQYREGFVTDNGNLILDVHNLDILNPIELEEALNNIVGVVTNGLFAKRPANVVLVGDKGGVSEY</sequence>
<dbReference type="NCBIfam" id="TIGR00021">
    <property type="entry name" value="rpiA"/>
    <property type="match status" value="1"/>
</dbReference>
<keyword evidence="2 3" id="KW-0413">Isomerase</keyword>
<dbReference type="UniPathway" id="UPA00115">
    <property type="reaction ID" value="UER00412"/>
</dbReference>
<comment type="function">
    <text evidence="3">Catalyzes the reversible conversion of ribose-5-phosphate to ribulose 5-phosphate.</text>
</comment>
<dbReference type="SUPFAM" id="SSF100950">
    <property type="entry name" value="NagB/RpiA/CoA transferase-like"/>
    <property type="match status" value="1"/>
</dbReference>
<dbReference type="Gene3D" id="3.30.70.260">
    <property type="match status" value="1"/>
</dbReference>
<comment type="subunit">
    <text evidence="3">Homodimer.</text>
</comment>
<feature type="binding site" evidence="3">
    <location>
        <begin position="94"/>
        <end position="97"/>
    </location>
    <ligand>
        <name>substrate</name>
    </ligand>
</feature>
<dbReference type="NCBIfam" id="NF001924">
    <property type="entry name" value="PRK00702.1"/>
    <property type="match status" value="1"/>
</dbReference>
<dbReference type="PANTHER" id="PTHR11934">
    <property type="entry name" value="RIBOSE-5-PHOSPHATE ISOMERASE"/>
    <property type="match status" value="1"/>
</dbReference>
<evidence type="ECO:0000256" key="3">
    <source>
        <dbReference type="HAMAP-Rule" id="MF_00170"/>
    </source>
</evidence>
<comment type="caution">
    <text evidence="4">The sequence shown here is derived from an EMBL/GenBank/DDBJ whole genome shotgun (WGS) entry which is preliminary data.</text>
</comment>
<proteinExistence type="inferred from homology"/>
<feature type="binding site" evidence="3">
    <location>
        <position position="121"/>
    </location>
    <ligand>
        <name>substrate</name>
    </ligand>
</feature>
<feature type="binding site" evidence="3">
    <location>
        <begin position="81"/>
        <end position="84"/>
    </location>
    <ligand>
        <name>substrate</name>
    </ligand>
</feature>
<dbReference type="AlphaFoldDB" id="A0A418Y0C2"/>
<dbReference type="RefSeq" id="WP_119917989.1">
    <property type="nucleotide sequence ID" value="NZ_CAXGPP010000006.1"/>
</dbReference>
<keyword evidence="5" id="KW-1185">Reference proteome</keyword>
<dbReference type="GO" id="GO:0005829">
    <property type="term" value="C:cytosol"/>
    <property type="evidence" value="ECO:0007669"/>
    <property type="project" value="TreeGrafter"/>
</dbReference>
<dbReference type="SUPFAM" id="SSF75445">
    <property type="entry name" value="D-ribose-5-phosphate isomerase (RpiA), lid domain"/>
    <property type="match status" value="1"/>
</dbReference>
<dbReference type="CDD" id="cd01398">
    <property type="entry name" value="RPI_A"/>
    <property type="match status" value="1"/>
</dbReference>
<dbReference type="Pfam" id="PF06026">
    <property type="entry name" value="Rib_5-P_isom_A"/>
    <property type="match status" value="1"/>
</dbReference>
<evidence type="ECO:0000313" key="4">
    <source>
        <dbReference type="EMBL" id="RJG18738.1"/>
    </source>
</evidence>
<evidence type="ECO:0000256" key="1">
    <source>
        <dbReference type="ARBA" id="ARBA00001713"/>
    </source>
</evidence>
<gene>
    <name evidence="3 4" type="primary">rpiA</name>
    <name evidence="4" type="ORF">D4A39_09800</name>
</gene>
<name>A0A418Y0C2_9GAMM</name>